<name>A0A1Z1WDL8_9ACTN</name>
<sequence length="1047" mass="108491">MLPTATARAAEAAPECAPLALAPFGDPGDAVGRAVLAPDATTCFTFSATEAGLHQIPLDDSSNEAYREVYRGDTRIDCSDRVCDLPTAGGYTVKVVNDGYEDAKTALTVVPLAGTRGCADSTGTRWDQPTVSRQSSGRVQVDCQPFDAEPGDRIRLTHGTKAYGDTLAWITDATGARICPRDPEDGEDSCVLPGTGPYRVLSHVTEAGRGFPAQYAVDVRRLNDPQGCPSTPVRPYGPLTAQDFTTTPCFTVTADRAGRYLVDPVAKEEGTDRAPVRVHDRSGKTVCRTTTEPCRLPSAGTYTAVLGDEYPFHTPSDLIVLDRASDSGCVQAEPGLHRGRFSTPGQYDCLRLTAPKHARVAALTPLGGSGVDAEVEVVDSTGAEQCDAEKLAAGTCALTGDAPYRALVHADGSPRTGPYAVALHRTDAAGDCPVLPAGSFAADGAKATFATGEGTFSRCLTIPADDHTSAEVLQLVNTSGDVRAEFSVLDSTGKRVCDVYPTTNGWTVCDLTPGKSHTVLVTGRDQAADYTLTRRDVTSTASAAGCAKTPATKVGGPSVKGTYGAPGTLRCHQVTTPEATDVLHVNVRDALGTANVTVLGGNDEIDCSRLGPCAATGSTTHQVLVQVPPHLKAAPEYRLDALRVATAGGPAPECAKVPSVAYGYGPVTGKLDESRTAVCAVLPTIGGDHFESEITDTTGATHTAVPALYNSEWKNGCSWFSGDDGEGYDCGVTESPSSSSTPRKPSVLLLGLPEKASSTSYRATLKCTSGPCGGEKVTITDVTPKTAASGTEHTLTVTGTALHPDFTVRLSQPGRKLTAKTTSVSADHRTLKAALDLTDVPAGTWSMSVHTGGMEFSRGTFTVTEPQPRNTTAPKVTGTAAVGSKVTATTGTWTGAPSSYGYQWQANGTAIEGATASTYKIPAAHLGKKLTVTVTARKPGFPGAAATSAPVKVAKGTAPKATKAPAITGTARVGKVLKAAKGTWSPAPGSYSYRWYANGTAVSGATKSSLTLKSALRGKKITVKVTAHRTGHLDGTAASKATKAVAR</sequence>
<proteinExistence type="predicted"/>
<accession>A0A1Z1WDL8</accession>
<protein>
    <submittedName>
        <fullName evidence="1">Tat pathway signal protein</fullName>
    </submittedName>
</protein>
<keyword evidence="2" id="KW-1185">Reference proteome</keyword>
<dbReference type="Proteomes" id="UP000195880">
    <property type="component" value="Chromosome"/>
</dbReference>
<reference evidence="1 2" key="1">
    <citation type="submission" date="2017-05" db="EMBL/GenBank/DDBJ databases">
        <title>Streptomyces alboflavus Genome sequencing and assembly.</title>
        <authorList>
            <person name="Wang Y."/>
            <person name="Du B."/>
            <person name="Ding Y."/>
            <person name="Liu H."/>
            <person name="Hou Q."/>
            <person name="Liu K."/>
            <person name="Wang C."/>
            <person name="Yao L."/>
        </authorList>
    </citation>
    <scope>NUCLEOTIDE SEQUENCE [LARGE SCALE GENOMIC DNA]</scope>
    <source>
        <strain evidence="1 2">MDJK44</strain>
    </source>
</reference>
<evidence type="ECO:0000313" key="2">
    <source>
        <dbReference type="Proteomes" id="UP000195880"/>
    </source>
</evidence>
<dbReference type="AlphaFoldDB" id="A0A1Z1WDL8"/>
<dbReference type="eggNOG" id="COG3391">
    <property type="taxonomic scope" value="Bacteria"/>
</dbReference>
<gene>
    <name evidence="1" type="ORF">SMD44_03890</name>
</gene>
<dbReference type="KEGG" id="salf:SMD44_03890"/>
<dbReference type="EMBL" id="CP021748">
    <property type="protein sequence ID" value="ARX84452.1"/>
    <property type="molecule type" value="Genomic_DNA"/>
</dbReference>
<dbReference type="Gene3D" id="2.60.40.2700">
    <property type="match status" value="2"/>
</dbReference>
<evidence type="ECO:0000313" key="1">
    <source>
        <dbReference type="EMBL" id="ARX84452.1"/>
    </source>
</evidence>
<organism evidence="1 2">
    <name type="scientific">Streptomyces alboflavus</name>
    <dbReference type="NCBI Taxonomy" id="67267"/>
    <lineage>
        <taxon>Bacteria</taxon>
        <taxon>Bacillati</taxon>
        <taxon>Actinomycetota</taxon>
        <taxon>Actinomycetes</taxon>
        <taxon>Kitasatosporales</taxon>
        <taxon>Streptomycetaceae</taxon>
        <taxon>Streptomyces</taxon>
    </lineage>
</organism>
<dbReference type="STRING" id="67267.GCA_000716675_04565"/>